<sequence length="208" mass="23255">MQRYRIANIKSDRFKIAPTLAQVWSGIQPVTVFWVSMAFWGMPSEAVAQTSCPIEVESLVEQMLPDLPGYANRAIARSRQRENPDPSSSIVIAGQPEFTPLPLGTERSIVSTENSEENIQNIQQVFLTTLDRVYTAADAIELQGYHWLFLTATENGWQLAVMYSAFDSYPAGDAPTPPENTTDGAIAQGVRNWLRDCQAREMELQSRV</sequence>
<accession>A0A928VZ82</accession>
<keyword evidence="1" id="KW-1133">Transmembrane helix</keyword>
<dbReference type="Proteomes" id="UP000621799">
    <property type="component" value="Unassembled WGS sequence"/>
</dbReference>
<dbReference type="EMBL" id="JADEXN010000142">
    <property type="protein sequence ID" value="MBE9041026.1"/>
    <property type="molecule type" value="Genomic_DNA"/>
</dbReference>
<gene>
    <name evidence="2" type="ORF">IQ235_09560</name>
</gene>
<dbReference type="AlphaFoldDB" id="A0A928VZ82"/>
<organism evidence="2 3">
    <name type="scientific">Zarconia navalis LEGE 11467</name>
    <dbReference type="NCBI Taxonomy" id="1828826"/>
    <lineage>
        <taxon>Bacteria</taxon>
        <taxon>Bacillati</taxon>
        <taxon>Cyanobacteriota</taxon>
        <taxon>Cyanophyceae</taxon>
        <taxon>Oscillatoriophycideae</taxon>
        <taxon>Oscillatoriales</taxon>
        <taxon>Oscillatoriales incertae sedis</taxon>
        <taxon>Zarconia</taxon>
        <taxon>Zarconia navalis</taxon>
    </lineage>
</organism>
<keyword evidence="1" id="KW-0472">Membrane</keyword>
<feature type="transmembrane region" description="Helical" evidence="1">
    <location>
        <begin position="21"/>
        <end position="42"/>
    </location>
</feature>
<protein>
    <submittedName>
        <fullName evidence="2">Uncharacterized protein</fullName>
    </submittedName>
</protein>
<proteinExistence type="predicted"/>
<comment type="caution">
    <text evidence="2">The sequence shown here is derived from an EMBL/GenBank/DDBJ whole genome shotgun (WGS) entry which is preliminary data.</text>
</comment>
<dbReference type="RefSeq" id="WP_264321257.1">
    <property type="nucleotide sequence ID" value="NZ_JADEXN010000142.1"/>
</dbReference>
<evidence type="ECO:0000256" key="1">
    <source>
        <dbReference type="SAM" id="Phobius"/>
    </source>
</evidence>
<name>A0A928VZ82_9CYAN</name>
<keyword evidence="3" id="KW-1185">Reference proteome</keyword>
<evidence type="ECO:0000313" key="2">
    <source>
        <dbReference type="EMBL" id="MBE9041026.1"/>
    </source>
</evidence>
<evidence type="ECO:0000313" key="3">
    <source>
        <dbReference type="Proteomes" id="UP000621799"/>
    </source>
</evidence>
<reference evidence="2" key="1">
    <citation type="submission" date="2020-10" db="EMBL/GenBank/DDBJ databases">
        <authorList>
            <person name="Castelo-Branco R."/>
            <person name="Eusebio N."/>
            <person name="Adriana R."/>
            <person name="Vieira A."/>
            <person name="Brugerolle De Fraissinette N."/>
            <person name="Rezende De Castro R."/>
            <person name="Schneider M.P."/>
            <person name="Vasconcelos V."/>
            <person name="Leao P.N."/>
        </authorList>
    </citation>
    <scope>NUCLEOTIDE SEQUENCE</scope>
    <source>
        <strain evidence="2">LEGE 11467</strain>
    </source>
</reference>
<keyword evidence="1" id="KW-0812">Transmembrane</keyword>